<protein>
    <submittedName>
        <fullName evidence="3">RNA ligase</fullName>
    </submittedName>
</protein>
<dbReference type="AlphaFoldDB" id="I4AL26"/>
<proteinExistence type="predicted"/>
<dbReference type="OrthoDB" id="1060685at2"/>
<name>I4AL26_BERLS</name>
<evidence type="ECO:0000259" key="2">
    <source>
        <dbReference type="Pfam" id="PF18043"/>
    </source>
</evidence>
<keyword evidence="4" id="KW-1185">Reference proteome</keyword>
<dbReference type="Proteomes" id="UP000006054">
    <property type="component" value="Chromosome"/>
</dbReference>
<dbReference type="SUPFAM" id="SSF56091">
    <property type="entry name" value="DNA ligase/mRNA capping enzyme, catalytic domain"/>
    <property type="match status" value="1"/>
</dbReference>
<organism evidence="3 4">
    <name type="scientific">Bernardetia litoralis (strain ATCC 23117 / DSM 6794 / NBRC 15988 / NCIMB 1366 / Fx l1 / Sio-4)</name>
    <name type="common">Flexibacter litoralis</name>
    <dbReference type="NCBI Taxonomy" id="880071"/>
    <lineage>
        <taxon>Bacteria</taxon>
        <taxon>Pseudomonadati</taxon>
        <taxon>Bacteroidota</taxon>
        <taxon>Cytophagia</taxon>
        <taxon>Cytophagales</taxon>
        <taxon>Bernardetiaceae</taxon>
        <taxon>Bernardetia</taxon>
    </lineage>
</organism>
<dbReference type="KEGG" id="fli:Fleli_2286"/>
<evidence type="ECO:0000313" key="4">
    <source>
        <dbReference type="Proteomes" id="UP000006054"/>
    </source>
</evidence>
<dbReference type="RefSeq" id="WP_014798107.1">
    <property type="nucleotide sequence ID" value="NC_018018.1"/>
</dbReference>
<dbReference type="EMBL" id="CP003345">
    <property type="protein sequence ID" value="AFM04661.1"/>
    <property type="molecule type" value="Genomic_DNA"/>
</dbReference>
<dbReference type="InterPro" id="IPR041948">
    <property type="entry name" value="Rnl1/2_C_sf"/>
</dbReference>
<dbReference type="Gene3D" id="3.30.1490.70">
    <property type="match status" value="1"/>
</dbReference>
<sequence length="345" mass="40664">MNQKNIAFSSYEKMPTSLKKLTLSQNQYAELDKIDWVVTEKIHGANFCFIYENGNLFYGKRKENLVWNDDFFGFQLVVNKLENQILSLFEELSQNIESQKYIIYGELFGGVYPHSEVEKKENLEAIQTGIYYSNTIEFCAFDIAFENNKVKAYLDYKKAIELFKKHEILYAKNLFIGKLNKALEFDIRINSTLPKLLNLPKLETNLVEGIVIKPFEELNQNLFPQRPILKVKNSEFEENEIFHQAKKWSYIPKLSSNTEELHFLVEEIRNYVTQNRLQSAISKIGSLDFDNLKRIKEIENEFLRDILTDFDENNDAILKELSNQQKNWIEERIKVDCSKIMNTQK</sequence>
<gene>
    <name evidence="3" type="ordered locus">Fleli_2286</name>
</gene>
<feature type="domain" description="RNA ligase" evidence="1">
    <location>
        <begin position="35"/>
        <end position="232"/>
    </location>
</feature>
<evidence type="ECO:0000313" key="3">
    <source>
        <dbReference type="EMBL" id="AFM04661.1"/>
    </source>
</evidence>
<dbReference type="HOGENOM" id="CLU_068852_0_0_10"/>
<dbReference type="eggNOG" id="ENOG502ZBS2">
    <property type="taxonomic scope" value="Bacteria"/>
</dbReference>
<dbReference type="PATRIC" id="fig|880071.3.peg.2275"/>
<dbReference type="Pfam" id="PF18043">
    <property type="entry name" value="T4_Rnl2_C"/>
    <property type="match status" value="1"/>
</dbReference>
<reference evidence="4" key="1">
    <citation type="submission" date="2012-06" db="EMBL/GenBank/DDBJ databases">
        <title>The complete genome of Flexibacter litoralis DSM 6794.</title>
        <authorList>
            <person name="Lucas S."/>
            <person name="Copeland A."/>
            <person name="Lapidus A."/>
            <person name="Glavina del Rio T."/>
            <person name="Dalin E."/>
            <person name="Tice H."/>
            <person name="Bruce D."/>
            <person name="Goodwin L."/>
            <person name="Pitluck S."/>
            <person name="Peters L."/>
            <person name="Ovchinnikova G."/>
            <person name="Lu M."/>
            <person name="Kyrpides N."/>
            <person name="Mavromatis K."/>
            <person name="Ivanova N."/>
            <person name="Brettin T."/>
            <person name="Detter J.C."/>
            <person name="Han C."/>
            <person name="Larimer F."/>
            <person name="Land M."/>
            <person name="Hauser L."/>
            <person name="Markowitz V."/>
            <person name="Cheng J.-F."/>
            <person name="Hugenholtz P."/>
            <person name="Woyke T."/>
            <person name="Wu D."/>
            <person name="Spring S."/>
            <person name="Lang E."/>
            <person name="Kopitz M."/>
            <person name="Brambilla E."/>
            <person name="Klenk H.-P."/>
            <person name="Eisen J.A."/>
        </authorList>
    </citation>
    <scope>NUCLEOTIDE SEQUENCE [LARGE SCALE GENOMIC DNA]</scope>
    <source>
        <strain evidence="4">ATCC 23117 / DSM 6794 / NBRC 15988 / NCIMB 1366 / Sio-4</strain>
    </source>
</reference>
<dbReference type="InterPro" id="IPR021122">
    <property type="entry name" value="RNA_ligase_dom_REL/Rnl2"/>
</dbReference>
<dbReference type="Pfam" id="PF09414">
    <property type="entry name" value="RNA_ligase"/>
    <property type="match status" value="1"/>
</dbReference>
<feature type="domain" description="RNA ligase 2 C-terminal" evidence="2">
    <location>
        <begin position="256"/>
        <end position="339"/>
    </location>
</feature>
<accession>I4AL26</accession>
<dbReference type="InterPro" id="IPR040609">
    <property type="entry name" value="Rnl2_C"/>
</dbReference>
<dbReference type="Gene3D" id="3.30.470.30">
    <property type="entry name" value="DNA ligase/mRNA capping enzyme"/>
    <property type="match status" value="1"/>
</dbReference>
<dbReference type="GO" id="GO:0016874">
    <property type="term" value="F:ligase activity"/>
    <property type="evidence" value="ECO:0007669"/>
    <property type="project" value="UniProtKB-KW"/>
</dbReference>
<keyword evidence="3" id="KW-0436">Ligase</keyword>
<evidence type="ECO:0000259" key="1">
    <source>
        <dbReference type="Pfam" id="PF09414"/>
    </source>
</evidence>
<dbReference type="Gene3D" id="1.10.10.1810">
    <property type="entry name" value="RNA ligase"/>
    <property type="match status" value="1"/>
</dbReference>